<dbReference type="PANTHER" id="PTHR11803:SF39">
    <property type="entry name" value="2-IMINOBUTANOATE_2-IMINOPROPANOATE DEAMINASE"/>
    <property type="match status" value="1"/>
</dbReference>
<proteinExistence type="predicted"/>
<accession>A0A2V3UQU8</accession>
<evidence type="ECO:0000256" key="1">
    <source>
        <dbReference type="SAM" id="SignalP"/>
    </source>
</evidence>
<comment type="caution">
    <text evidence="2">The sequence shown here is derived from an EMBL/GenBank/DDBJ whole genome shotgun (WGS) entry which is preliminary data.</text>
</comment>
<keyword evidence="3" id="KW-1185">Reference proteome</keyword>
<dbReference type="Pfam" id="PF01042">
    <property type="entry name" value="Ribonuc_L-PSP"/>
    <property type="match status" value="1"/>
</dbReference>
<dbReference type="EMBL" id="QJJM01000016">
    <property type="protein sequence ID" value="PXW69526.1"/>
    <property type="molecule type" value="Genomic_DNA"/>
</dbReference>
<evidence type="ECO:0000313" key="2">
    <source>
        <dbReference type="EMBL" id="PXW69526.1"/>
    </source>
</evidence>
<dbReference type="Proteomes" id="UP000248014">
    <property type="component" value="Unassembled WGS sequence"/>
</dbReference>
<feature type="chain" id="PRO_5015917367" evidence="1">
    <location>
        <begin position="25"/>
        <end position="155"/>
    </location>
</feature>
<dbReference type="SUPFAM" id="SSF55298">
    <property type="entry name" value="YjgF-like"/>
    <property type="match status" value="1"/>
</dbReference>
<evidence type="ECO:0000313" key="3">
    <source>
        <dbReference type="Proteomes" id="UP000248014"/>
    </source>
</evidence>
<keyword evidence="1" id="KW-0732">Signal</keyword>
<protein>
    <submittedName>
        <fullName evidence="2">Enamine deaminase RidA (YjgF/YER057c/UK114 family)</fullName>
    </submittedName>
</protein>
<dbReference type="GO" id="GO:0005829">
    <property type="term" value="C:cytosol"/>
    <property type="evidence" value="ECO:0007669"/>
    <property type="project" value="TreeGrafter"/>
</dbReference>
<feature type="signal peptide" evidence="1">
    <location>
        <begin position="1"/>
        <end position="24"/>
    </location>
</feature>
<name>A0A2V3UQU8_9SPHN</name>
<dbReference type="RefSeq" id="WP_167398590.1">
    <property type="nucleotide sequence ID" value="NZ_QJJM01000016.1"/>
</dbReference>
<dbReference type="Gene3D" id="3.30.1330.40">
    <property type="entry name" value="RutC-like"/>
    <property type="match status" value="1"/>
</dbReference>
<dbReference type="PANTHER" id="PTHR11803">
    <property type="entry name" value="2-IMINOBUTANOATE/2-IMINOPROPANOATE DEAMINASE RIDA"/>
    <property type="match status" value="1"/>
</dbReference>
<dbReference type="AlphaFoldDB" id="A0A2V3UQU8"/>
<dbReference type="GO" id="GO:0019239">
    <property type="term" value="F:deaminase activity"/>
    <property type="evidence" value="ECO:0007669"/>
    <property type="project" value="TreeGrafter"/>
</dbReference>
<dbReference type="InterPro" id="IPR006175">
    <property type="entry name" value="YjgF/YER057c/UK114"/>
</dbReference>
<reference evidence="2 3" key="1">
    <citation type="submission" date="2018-05" db="EMBL/GenBank/DDBJ databases">
        <title>Genomic Encyclopedia of Type Strains, Phase IV (KMG-IV): sequencing the most valuable type-strain genomes for metagenomic binning, comparative biology and taxonomic classification.</title>
        <authorList>
            <person name="Goeker M."/>
        </authorList>
    </citation>
    <scope>NUCLEOTIDE SEQUENCE [LARGE SCALE GENOMIC DNA]</scope>
    <source>
        <strain evidence="2 3">DSM 3183</strain>
    </source>
</reference>
<organism evidence="2 3">
    <name type="scientific">Blastomonas natatoria</name>
    <dbReference type="NCBI Taxonomy" id="34015"/>
    <lineage>
        <taxon>Bacteria</taxon>
        <taxon>Pseudomonadati</taxon>
        <taxon>Pseudomonadota</taxon>
        <taxon>Alphaproteobacteria</taxon>
        <taxon>Sphingomonadales</taxon>
        <taxon>Sphingomonadaceae</taxon>
        <taxon>Blastomonas</taxon>
    </lineage>
</organism>
<gene>
    <name evidence="2" type="ORF">C7451_11645</name>
</gene>
<sequence length="155" mass="16719">MACQRTVRIAGALGLAALASPAMAGTRTTAEVIYSENPQERAFQESAGYSDAVILRDGTIYLSGVVVGPNADKASFERAYRKLSDILLRAGATWEDVVEVTSYHTDIEPQVAIMSEVQKQFIAPPFAAWTAVQVSRLYSPGGITEIKLIAKKAVR</sequence>
<dbReference type="InterPro" id="IPR035959">
    <property type="entry name" value="RutC-like_sf"/>
</dbReference>